<protein>
    <submittedName>
        <fullName evidence="2">Transposase</fullName>
    </submittedName>
</protein>
<comment type="caution">
    <text evidence="2">The sequence shown here is derived from an EMBL/GenBank/DDBJ whole genome shotgun (WGS) entry which is preliminary data.</text>
</comment>
<reference evidence="2 3" key="1">
    <citation type="submission" date="2024-08" db="EMBL/GenBank/DDBJ databases">
        <title>Draft Genome Sequence of Legionella lytica strain DSB2004, Isolated From a Fire Sprinkler System.</title>
        <authorList>
            <person name="Everhart A.D."/>
            <person name="Kidane D.T."/>
            <person name="Farone A.L."/>
            <person name="Farone M.B."/>
        </authorList>
    </citation>
    <scope>NUCLEOTIDE SEQUENCE [LARGE SCALE GENOMIC DNA]</scope>
    <source>
        <strain evidence="2 3">DSB2004</strain>
    </source>
</reference>
<name>A0ABW8DC06_9GAMM</name>
<dbReference type="EMBL" id="JBGORX010000048">
    <property type="protein sequence ID" value="MFJ1270247.1"/>
    <property type="molecule type" value="Genomic_DNA"/>
</dbReference>
<feature type="domain" description="Transposase IS204/IS1001/IS1096/IS1165 DDE" evidence="1">
    <location>
        <begin position="2"/>
        <end position="53"/>
    </location>
</feature>
<keyword evidence="3" id="KW-1185">Reference proteome</keyword>
<evidence type="ECO:0000313" key="3">
    <source>
        <dbReference type="Proteomes" id="UP001615550"/>
    </source>
</evidence>
<dbReference type="Pfam" id="PF01610">
    <property type="entry name" value="DDE_Tnp_ISL3"/>
    <property type="match status" value="1"/>
</dbReference>
<gene>
    <name evidence="2" type="ORF">ACD661_17030</name>
</gene>
<sequence length="58" mass="6901">SLGKTLTSWKDEVARMWRFSKSNGITEGFHRKMKLIQCRAYGFRNFENYRVRVKVLCG</sequence>
<proteinExistence type="predicted"/>
<dbReference type="InterPro" id="IPR002560">
    <property type="entry name" value="Transposase_DDE"/>
</dbReference>
<evidence type="ECO:0000259" key="1">
    <source>
        <dbReference type="Pfam" id="PF01610"/>
    </source>
</evidence>
<dbReference type="Proteomes" id="UP001615550">
    <property type="component" value="Unassembled WGS sequence"/>
</dbReference>
<evidence type="ECO:0000313" key="2">
    <source>
        <dbReference type="EMBL" id="MFJ1270247.1"/>
    </source>
</evidence>
<feature type="non-terminal residue" evidence="2">
    <location>
        <position position="1"/>
    </location>
</feature>
<dbReference type="RefSeq" id="WP_400189025.1">
    <property type="nucleotide sequence ID" value="NZ_JBGORX010000048.1"/>
</dbReference>
<accession>A0ABW8DC06</accession>
<organism evidence="2 3">
    <name type="scientific">Legionella lytica</name>
    <dbReference type="NCBI Taxonomy" id="96232"/>
    <lineage>
        <taxon>Bacteria</taxon>
        <taxon>Pseudomonadati</taxon>
        <taxon>Pseudomonadota</taxon>
        <taxon>Gammaproteobacteria</taxon>
        <taxon>Legionellales</taxon>
        <taxon>Legionellaceae</taxon>
        <taxon>Legionella</taxon>
    </lineage>
</organism>